<dbReference type="EMBL" id="PHUF01000003">
    <property type="protein sequence ID" value="PKB19627.1"/>
    <property type="molecule type" value="Genomic_DNA"/>
</dbReference>
<evidence type="ECO:0000313" key="2">
    <source>
        <dbReference type="EMBL" id="PKB19627.1"/>
    </source>
</evidence>
<keyword evidence="3" id="KW-1185">Reference proteome</keyword>
<gene>
    <name evidence="2" type="ORF">B0I00_1866</name>
</gene>
<keyword evidence="1" id="KW-0812">Transmembrane</keyword>
<organism evidence="2 3">
    <name type="scientific">Novosphingobium kunmingense</name>
    <dbReference type="NCBI Taxonomy" id="1211806"/>
    <lineage>
        <taxon>Bacteria</taxon>
        <taxon>Pseudomonadati</taxon>
        <taxon>Pseudomonadota</taxon>
        <taxon>Alphaproteobacteria</taxon>
        <taxon>Sphingomonadales</taxon>
        <taxon>Sphingomonadaceae</taxon>
        <taxon>Novosphingobium</taxon>
    </lineage>
</organism>
<dbReference type="RefSeq" id="WP_100867074.1">
    <property type="nucleotide sequence ID" value="NZ_PHUF01000003.1"/>
</dbReference>
<feature type="transmembrane region" description="Helical" evidence="1">
    <location>
        <begin position="20"/>
        <end position="41"/>
    </location>
</feature>
<evidence type="ECO:0000313" key="3">
    <source>
        <dbReference type="Proteomes" id="UP000232587"/>
    </source>
</evidence>
<evidence type="ECO:0000256" key="1">
    <source>
        <dbReference type="SAM" id="Phobius"/>
    </source>
</evidence>
<proteinExistence type="predicted"/>
<dbReference type="Proteomes" id="UP000232587">
    <property type="component" value="Unassembled WGS sequence"/>
</dbReference>
<sequence length="70" mass="7731">MLDRLRTFLPRITVDQMAMVTAVFFASAIAAVALAWAFHLFNRRRARRVAGAADADHRAAAPTCSREGRS</sequence>
<keyword evidence="1" id="KW-0472">Membrane</keyword>
<comment type="caution">
    <text evidence="2">The sequence shown here is derived from an EMBL/GenBank/DDBJ whole genome shotgun (WGS) entry which is preliminary data.</text>
</comment>
<dbReference type="AlphaFoldDB" id="A0A2N0HKY3"/>
<reference evidence="2 3" key="1">
    <citation type="submission" date="2017-11" db="EMBL/GenBank/DDBJ databases">
        <title>Genomic Encyclopedia of Type Strains, Phase III (KMG-III): the genomes of soil and plant-associated and newly described type strains.</title>
        <authorList>
            <person name="Whitman W."/>
        </authorList>
    </citation>
    <scope>NUCLEOTIDE SEQUENCE [LARGE SCALE GENOMIC DNA]</scope>
    <source>
        <strain evidence="2 3">CGMCC 1.12274</strain>
    </source>
</reference>
<name>A0A2N0HKY3_9SPHN</name>
<keyword evidence="1" id="KW-1133">Transmembrane helix</keyword>
<accession>A0A2N0HKY3</accession>
<protein>
    <submittedName>
        <fullName evidence="2">Uncharacterized protein</fullName>
    </submittedName>
</protein>